<evidence type="ECO:0000313" key="2">
    <source>
        <dbReference type="Proteomes" id="UP000023435"/>
    </source>
</evidence>
<keyword evidence="2" id="KW-1185">Reference proteome</keyword>
<protein>
    <submittedName>
        <fullName evidence="1">Uncharacterized protein</fullName>
    </submittedName>
</protein>
<sequence>MGDGAPVAIALSDGQLRAWVEQDNAIHIKALSGAGDPVELSDRDVAALVDFLQAYLRGAG</sequence>
<dbReference type="Proteomes" id="UP000023435">
    <property type="component" value="Unassembled WGS sequence"/>
</dbReference>
<proteinExistence type="predicted"/>
<organism evidence="1 2">
    <name type="scientific">Lysobacter capsici AZ78</name>
    <dbReference type="NCBI Taxonomy" id="1444315"/>
    <lineage>
        <taxon>Bacteria</taxon>
        <taxon>Pseudomonadati</taxon>
        <taxon>Pseudomonadota</taxon>
        <taxon>Gammaproteobacteria</taxon>
        <taxon>Lysobacterales</taxon>
        <taxon>Lysobacteraceae</taxon>
        <taxon>Lysobacter</taxon>
    </lineage>
</organism>
<gene>
    <name evidence="1" type="ORF">AZ78_1728</name>
</gene>
<comment type="caution">
    <text evidence="1">The sequence shown here is derived from an EMBL/GenBank/DDBJ whole genome shotgun (WGS) entry which is preliminary data.</text>
</comment>
<reference evidence="1 2" key="1">
    <citation type="journal article" date="2014" name="Genome Announc.">
        <title>Draft Genome Sequence of Lysobacter capsici AZ78, a Bacterium Antagonistic to Plant-Pathogenic Oomycetes.</title>
        <authorList>
            <person name="Puopolo G."/>
            <person name="Sonego P."/>
            <person name="Engelen K."/>
            <person name="Pertot I."/>
        </authorList>
    </citation>
    <scope>NUCLEOTIDE SEQUENCE [LARGE SCALE GENOMIC DNA]</scope>
    <source>
        <strain evidence="1 2">AZ78</strain>
    </source>
</reference>
<dbReference type="RefSeq" id="WP_036102260.1">
    <property type="nucleotide sequence ID" value="NZ_JAJA02000001.1"/>
</dbReference>
<dbReference type="EMBL" id="JAJA02000001">
    <property type="protein sequence ID" value="KWS04179.1"/>
    <property type="molecule type" value="Genomic_DNA"/>
</dbReference>
<dbReference type="AlphaFoldDB" id="A0A108U7W6"/>
<evidence type="ECO:0000313" key="1">
    <source>
        <dbReference type="EMBL" id="KWS04179.1"/>
    </source>
</evidence>
<dbReference type="OrthoDB" id="6971579at2"/>
<accession>A0A108U7W6</accession>
<name>A0A108U7W6_9GAMM</name>